<dbReference type="EMBL" id="JAQIZT010000009">
    <property type="protein sequence ID" value="KAJ6984582.1"/>
    <property type="molecule type" value="Genomic_DNA"/>
</dbReference>
<evidence type="ECO:0000313" key="3">
    <source>
        <dbReference type="Proteomes" id="UP001164929"/>
    </source>
</evidence>
<name>A0AAD6MFV6_9ROSI</name>
<protein>
    <submittedName>
        <fullName evidence="2">Uncharacterized protein</fullName>
    </submittedName>
</protein>
<feature type="transmembrane region" description="Helical" evidence="1">
    <location>
        <begin position="16"/>
        <end position="37"/>
    </location>
</feature>
<keyword evidence="1" id="KW-0812">Transmembrane</keyword>
<comment type="caution">
    <text evidence="2">The sequence shown here is derived from an EMBL/GenBank/DDBJ whole genome shotgun (WGS) entry which is preliminary data.</text>
</comment>
<keyword evidence="1" id="KW-0472">Membrane</keyword>
<evidence type="ECO:0000256" key="1">
    <source>
        <dbReference type="SAM" id="Phobius"/>
    </source>
</evidence>
<keyword evidence="3" id="KW-1185">Reference proteome</keyword>
<evidence type="ECO:0000313" key="2">
    <source>
        <dbReference type="EMBL" id="KAJ6984582.1"/>
    </source>
</evidence>
<organism evidence="2 3">
    <name type="scientific">Populus alba x Populus x berolinensis</name>
    <dbReference type="NCBI Taxonomy" id="444605"/>
    <lineage>
        <taxon>Eukaryota</taxon>
        <taxon>Viridiplantae</taxon>
        <taxon>Streptophyta</taxon>
        <taxon>Embryophyta</taxon>
        <taxon>Tracheophyta</taxon>
        <taxon>Spermatophyta</taxon>
        <taxon>Magnoliopsida</taxon>
        <taxon>eudicotyledons</taxon>
        <taxon>Gunneridae</taxon>
        <taxon>Pentapetalae</taxon>
        <taxon>rosids</taxon>
        <taxon>fabids</taxon>
        <taxon>Malpighiales</taxon>
        <taxon>Salicaceae</taxon>
        <taxon>Saliceae</taxon>
        <taxon>Populus</taxon>
    </lineage>
</organism>
<keyword evidence="1" id="KW-1133">Transmembrane helix</keyword>
<accession>A0AAD6MFV6</accession>
<dbReference type="Proteomes" id="UP001164929">
    <property type="component" value="Chromosome 9"/>
</dbReference>
<dbReference type="AlphaFoldDB" id="A0AAD6MFV6"/>
<gene>
    <name evidence="2" type="ORF">NC653_022766</name>
</gene>
<reference evidence="2" key="1">
    <citation type="journal article" date="2023" name="Mol. Ecol. Resour.">
        <title>Chromosome-level genome assembly of a triploid poplar Populus alba 'Berolinensis'.</title>
        <authorList>
            <person name="Chen S."/>
            <person name="Yu Y."/>
            <person name="Wang X."/>
            <person name="Wang S."/>
            <person name="Zhang T."/>
            <person name="Zhou Y."/>
            <person name="He R."/>
            <person name="Meng N."/>
            <person name="Wang Y."/>
            <person name="Liu W."/>
            <person name="Liu Z."/>
            <person name="Liu J."/>
            <person name="Guo Q."/>
            <person name="Huang H."/>
            <person name="Sederoff R.R."/>
            <person name="Wang G."/>
            <person name="Qu G."/>
            <person name="Chen S."/>
        </authorList>
    </citation>
    <scope>NUCLEOTIDE SEQUENCE</scope>
    <source>
        <strain evidence="2">SC-2020</strain>
    </source>
</reference>
<proteinExistence type="predicted"/>
<sequence length="57" mass="6746">MKTLAQKFDGPGKREIVIYILYGLEWAWLLNSASGMLNIKPWPTKNQPWPPLQRHRR</sequence>